<keyword evidence="3" id="KW-1134">Transmembrane beta strand</keyword>
<dbReference type="PANTHER" id="PTHR30069">
    <property type="entry name" value="TONB-DEPENDENT OUTER MEMBRANE RECEPTOR"/>
    <property type="match status" value="1"/>
</dbReference>
<evidence type="ECO:0000256" key="6">
    <source>
        <dbReference type="ARBA" id="ARBA00023237"/>
    </source>
</evidence>
<dbReference type="GO" id="GO:0009279">
    <property type="term" value="C:cell outer membrane"/>
    <property type="evidence" value="ECO:0007669"/>
    <property type="project" value="UniProtKB-SubCell"/>
</dbReference>
<comment type="subcellular location">
    <subcellularLocation>
        <location evidence="1">Cell outer membrane</location>
        <topology evidence="1">Multi-pass membrane protein</topology>
    </subcellularLocation>
</comment>
<dbReference type="InterPro" id="IPR057601">
    <property type="entry name" value="Oar-like_b-barrel"/>
</dbReference>
<proteinExistence type="predicted"/>
<evidence type="ECO:0000256" key="1">
    <source>
        <dbReference type="ARBA" id="ARBA00004571"/>
    </source>
</evidence>
<dbReference type="Pfam" id="PF13620">
    <property type="entry name" value="CarboxypepD_reg"/>
    <property type="match status" value="1"/>
</dbReference>
<dbReference type="InterPro" id="IPR039426">
    <property type="entry name" value="TonB-dep_rcpt-like"/>
</dbReference>
<evidence type="ECO:0000313" key="8">
    <source>
        <dbReference type="EMBL" id="MBB5061830.1"/>
    </source>
</evidence>
<keyword evidence="2" id="KW-0813">Transport</keyword>
<protein>
    <submittedName>
        <fullName evidence="8">Outer membrane receptor protein involved in Fe transport</fullName>
    </submittedName>
</protein>
<evidence type="ECO:0000256" key="5">
    <source>
        <dbReference type="ARBA" id="ARBA00023136"/>
    </source>
</evidence>
<dbReference type="Gene3D" id="2.60.40.1120">
    <property type="entry name" value="Carboxypeptidase-like, regulatory domain"/>
    <property type="match status" value="1"/>
</dbReference>
<dbReference type="GO" id="GO:0015344">
    <property type="term" value="F:siderophore uptake transmembrane transporter activity"/>
    <property type="evidence" value="ECO:0007669"/>
    <property type="project" value="TreeGrafter"/>
</dbReference>
<dbReference type="AlphaFoldDB" id="A0A7W7ZKX1"/>
<dbReference type="Pfam" id="PF25183">
    <property type="entry name" value="OMP_b-brl_4"/>
    <property type="match status" value="1"/>
</dbReference>
<evidence type="ECO:0000313" key="9">
    <source>
        <dbReference type="Proteomes" id="UP000584867"/>
    </source>
</evidence>
<dbReference type="SUPFAM" id="SSF56935">
    <property type="entry name" value="Porins"/>
    <property type="match status" value="1"/>
</dbReference>
<keyword evidence="8" id="KW-0675">Receptor</keyword>
<accession>A0A7W7ZKX1</accession>
<dbReference type="InterPro" id="IPR008969">
    <property type="entry name" value="CarboxyPept-like_regulatory"/>
</dbReference>
<dbReference type="EMBL" id="JACHIO010000001">
    <property type="protein sequence ID" value="MBB5061830.1"/>
    <property type="molecule type" value="Genomic_DNA"/>
</dbReference>
<sequence length="1077" mass="116825">MSDITGAVIPGANVTLSSPDTGLTLQTRSNQSGNYTFSPLKIGNYSVTVSVKGFQTLARQNLHVDAEQRLEADLRLTPGEVSQTITVTTDAPLLQTETSAVGQTIDTKTINNTPLNGRNWVYIAQLTAGAVSASANMGGTRASGTGDFEANGQRAEQNNFILDGVDNNSNLVDFLNGSSFVVRPPPDALSEFSLQTSNFSAEFGHSAGAVMSASIKSGTNHIHGDVWEYIRNTDLDATPWNALTTPPYHENQFGATLGFPIWRNKLFYFGDLEANRISISSANITTVPTALMRQGNFTELLNTNLTDSQPVTLYQPNSANPGQPLTCNGKANVFCANQLNPIAQNILSLYPSPNTNNGKTYNNYNVNLASEDNTFQWDQRLDWNISSKDQAYARYSYEHEQKLNGLPLGPVLDGSGYGGLSDPNLFMNFMLSETHVFNTRLTNEFRFGYNWGRSKFIQDHAFEPTAATALGLGGVPAPGPGQYGLPYGGVGGINSWGSEGTNNEGQNVYQILDNVTWNLGNHSIRAGVSFQAVRFSYQFAPASLGLYYYNGTFTGLPGVSFTGSAVADFLADQMSSSNLANAPNVNDAQWYRAGYVQDDWKLSHRLTLNLGLRYDYYQPYKENAGQQGNFVVTGPLGLGTGSAVYELPTRARNVNLGAPFLSILAKDNVTVQYVDNERLVTGQKTNFAPRVGFAFQAAKNTVVRSGFGIFYGGLMSEGNTNLGANFPFSNEASFNPTSCLISNCPSVFAQGISLEEGVQHVITDNGGLQNYVSYPGFHAEDPNIKTPYTMNYSLSVQQALTPNLAWTISYVGNESRHLSVAGSPNTVPGLFRPGTDTRPFSPFPDLGGIGQIHYGGISNYNSLQTKLEKRYSHGLSFLATYTWSHALDDSSDAAGNFGAVGDRNLALIPYRDEYTNSVYDVRHRFTINGNYELPIGKGKRFLSNSRLADETVGGWSASMTWVAQTGTPFGVSPNISTAGPARAYIFGNPYAGGGAPNATNPNITCPAQVHTKANWFNPCAMANPYRVSLFQMRPTRLAQSTPTASRSCFKDQYAMSRQQSHCSEASRTFFTAQVITA</sequence>
<dbReference type="Gene3D" id="2.40.170.20">
    <property type="entry name" value="TonB-dependent receptor, beta-barrel domain"/>
    <property type="match status" value="1"/>
</dbReference>
<keyword evidence="5" id="KW-0472">Membrane</keyword>
<evidence type="ECO:0000256" key="2">
    <source>
        <dbReference type="ARBA" id="ARBA00022448"/>
    </source>
</evidence>
<keyword evidence="4" id="KW-0812">Transmembrane</keyword>
<evidence type="ECO:0000259" key="7">
    <source>
        <dbReference type="Pfam" id="PF25183"/>
    </source>
</evidence>
<dbReference type="SUPFAM" id="SSF49464">
    <property type="entry name" value="Carboxypeptidase regulatory domain-like"/>
    <property type="match status" value="1"/>
</dbReference>
<evidence type="ECO:0000256" key="3">
    <source>
        <dbReference type="ARBA" id="ARBA00022452"/>
    </source>
</evidence>
<gene>
    <name evidence="8" type="ORF">HDF15_000155</name>
</gene>
<feature type="domain" description="TonB-dependent transporter Oar-like beta-barrel" evidence="7">
    <location>
        <begin position="215"/>
        <end position="1024"/>
    </location>
</feature>
<comment type="caution">
    <text evidence="8">The sequence shown here is derived from an EMBL/GenBank/DDBJ whole genome shotgun (WGS) entry which is preliminary data.</text>
</comment>
<dbReference type="RefSeq" id="WP_311733006.1">
    <property type="nucleotide sequence ID" value="NZ_JACHIO010000001.1"/>
</dbReference>
<keyword evidence="6" id="KW-0998">Cell outer membrane</keyword>
<dbReference type="Proteomes" id="UP000584867">
    <property type="component" value="Unassembled WGS sequence"/>
</dbReference>
<evidence type="ECO:0000256" key="4">
    <source>
        <dbReference type="ARBA" id="ARBA00022692"/>
    </source>
</evidence>
<dbReference type="InterPro" id="IPR036942">
    <property type="entry name" value="Beta-barrel_TonB_sf"/>
</dbReference>
<dbReference type="GO" id="GO:0044718">
    <property type="term" value="P:siderophore transmembrane transport"/>
    <property type="evidence" value="ECO:0007669"/>
    <property type="project" value="TreeGrafter"/>
</dbReference>
<dbReference type="PANTHER" id="PTHR30069:SF46">
    <property type="entry name" value="OAR PROTEIN"/>
    <property type="match status" value="1"/>
</dbReference>
<reference evidence="8 9" key="1">
    <citation type="submission" date="2020-08" db="EMBL/GenBank/DDBJ databases">
        <title>Genomic Encyclopedia of Type Strains, Phase IV (KMG-V): Genome sequencing to study the core and pangenomes of soil and plant-associated prokaryotes.</title>
        <authorList>
            <person name="Whitman W."/>
        </authorList>
    </citation>
    <scope>NUCLEOTIDE SEQUENCE [LARGE SCALE GENOMIC DNA]</scope>
    <source>
        <strain evidence="8 9">X5P3</strain>
    </source>
</reference>
<organism evidence="8 9">
    <name type="scientific">Granulicella mallensis</name>
    <dbReference type="NCBI Taxonomy" id="940614"/>
    <lineage>
        <taxon>Bacteria</taxon>
        <taxon>Pseudomonadati</taxon>
        <taxon>Acidobacteriota</taxon>
        <taxon>Terriglobia</taxon>
        <taxon>Terriglobales</taxon>
        <taxon>Acidobacteriaceae</taxon>
        <taxon>Granulicella</taxon>
    </lineage>
</organism>
<name>A0A7W7ZKX1_9BACT</name>